<feature type="coiled-coil region" evidence="14">
    <location>
        <begin position="101"/>
        <end position="142"/>
    </location>
</feature>
<sequence length="952" mass="104710">MESHNLQAASTYVNNILLARGLLKGGRAIDFADPENEDGGIDGTMARVINLVNDLVLRRDRESEHRESLSTTIRTLQASEAEQTTEIGKLKTKTAELTRSLALAEAQERTLKSNMSSAEANIRNFKEQVQRMKSTVQQVRAQCANDIRKRDLEMQKLKSHLAERQRGKREGLSVTTININPASDRSRLLASGGERVNDPGYSLKQETTEFLTELCQHLSDENDTLIELARNTVQTLKDLQGLTQAENGTGENEQPSMAISVGAHKSSSGPVTSLPTSCEELSVQMEAVLEHLRTLLTNPSFVPLEEVEVRDEEIKRLREGWVKMESRWKQAVTMMSGWQRRLADGGDSIQADELKRGMNLDLSINSTEDTSMPSVPESNPIPTILEDQDEEEDTSEREEKSPDPEMLNPPKMRSKIRKVPERPDRVLRERSENTMTKRPRKVSFTPGLQGSPCVDATDDDTLKIKAYKTETVTRRPPRRKTDTKEPHQLKPNESLSVHQKLAAVEDEARAAQSEQKERESRKRSRPEKASRPASRRRSTLTADELDDLMGERTETFPITQSQVPFLSTTPTSGYLHSASTITKLCPHPQDQTPSKVGSPTTPKAPLTYTTYTPKPFTPTDVEISISHCGICGTDIHTLRSGWGPADYPCVVGHEIIGTVTRLGSAVSSQSNPNGIRLGDRVGVGAQSDACLRADCEACADGEESYCTRMTGTYNGRYSDKSKSYGGFAEKWRGPAHFVFRIPDSLPSAEAAPLLCAGVTVFAPMRKYGVGPGKTVGIVGVGGLGHLGILFARALGADRVVAISRSSGKKADAVGGLGADGFIATGEEKGWAKKYSRSLDVILCTVSAHDMPFSQYLRLLKRDGTFVQVGAPEDALPPLMAWSLIQKGVKVTGSNIGSPSDIRAMLVLAAEKRVLPWIQKRDMADVNQALVDMHEGKARYRYVLQNGNEQAKL</sequence>
<comment type="catalytic activity">
    <reaction evidence="12">
        <text>a primary alcohol + NADP(+) = an aldehyde + NADPH + H(+)</text>
        <dbReference type="Rhea" id="RHEA:15937"/>
        <dbReference type="ChEBI" id="CHEBI:15378"/>
        <dbReference type="ChEBI" id="CHEBI:15734"/>
        <dbReference type="ChEBI" id="CHEBI:17478"/>
        <dbReference type="ChEBI" id="CHEBI:57783"/>
        <dbReference type="ChEBI" id="CHEBI:58349"/>
        <dbReference type="EC" id="1.1.1.2"/>
    </reaction>
    <physiologicalReaction direction="left-to-right" evidence="12">
        <dbReference type="Rhea" id="RHEA:15938"/>
    </physiologicalReaction>
    <physiologicalReaction direction="right-to-left" evidence="12">
        <dbReference type="Rhea" id="RHEA:15939"/>
    </physiologicalReaction>
</comment>
<name>A0A9W9WFX4_9EURO</name>
<dbReference type="SUPFAM" id="SSF50129">
    <property type="entry name" value="GroES-like"/>
    <property type="match status" value="1"/>
</dbReference>
<comment type="similarity">
    <text evidence="3">Belongs to the ADIP family.</text>
</comment>
<dbReference type="InterPro" id="IPR013154">
    <property type="entry name" value="ADH-like_N"/>
</dbReference>
<dbReference type="CDD" id="cd05283">
    <property type="entry name" value="CAD1"/>
    <property type="match status" value="1"/>
</dbReference>
<dbReference type="Pfam" id="PF08240">
    <property type="entry name" value="ADH_N"/>
    <property type="match status" value="1"/>
</dbReference>
<dbReference type="GO" id="GO:0008106">
    <property type="term" value="F:alcohol dehydrogenase (NADP+) activity"/>
    <property type="evidence" value="ECO:0007669"/>
    <property type="project" value="UniProtKB-EC"/>
</dbReference>
<accession>A0A9W9WFX4</accession>
<evidence type="ECO:0000256" key="11">
    <source>
        <dbReference type="ARBA" id="ARBA00024074"/>
    </source>
</evidence>
<feature type="compositionally biased region" description="Polar residues" evidence="15">
    <location>
        <begin position="364"/>
        <end position="381"/>
    </location>
</feature>
<dbReference type="InterPro" id="IPR021622">
    <property type="entry name" value="Afadin/alpha-actinin-bd"/>
</dbReference>
<dbReference type="EMBL" id="JAPWDO010000009">
    <property type="protein sequence ID" value="KAJ5457208.1"/>
    <property type="molecule type" value="Genomic_DNA"/>
</dbReference>
<dbReference type="InterPro" id="IPR013149">
    <property type="entry name" value="ADH-like_C"/>
</dbReference>
<feature type="compositionally biased region" description="Polar residues" evidence="15">
    <location>
        <begin position="589"/>
        <end position="598"/>
    </location>
</feature>
<feature type="compositionally biased region" description="Basic and acidic residues" evidence="15">
    <location>
        <begin position="460"/>
        <end position="490"/>
    </location>
</feature>
<evidence type="ECO:0000256" key="12">
    <source>
        <dbReference type="ARBA" id="ARBA00050997"/>
    </source>
</evidence>
<comment type="cofactor">
    <cofactor evidence="1 13">
        <name>Zn(2+)</name>
        <dbReference type="ChEBI" id="CHEBI:29105"/>
    </cofactor>
</comment>
<evidence type="ECO:0000256" key="4">
    <source>
        <dbReference type="ARBA" id="ARBA00011738"/>
    </source>
</evidence>
<evidence type="ECO:0000256" key="6">
    <source>
        <dbReference type="ARBA" id="ARBA00022723"/>
    </source>
</evidence>
<keyword evidence="6 13" id="KW-0479">Metal-binding</keyword>
<evidence type="ECO:0000256" key="7">
    <source>
        <dbReference type="ARBA" id="ARBA00022833"/>
    </source>
</evidence>
<dbReference type="AlphaFoldDB" id="A0A9W9WFX4"/>
<keyword evidence="9" id="KW-0560">Oxidoreductase</keyword>
<reference evidence="17" key="2">
    <citation type="journal article" date="2023" name="IMA Fungus">
        <title>Comparative genomic study of the Penicillium genus elucidates a diverse pangenome and 15 lateral gene transfer events.</title>
        <authorList>
            <person name="Petersen C."/>
            <person name="Sorensen T."/>
            <person name="Nielsen M.R."/>
            <person name="Sondergaard T.E."/>
            <person name="Sorensen J.L."/>
            <person name="Fitzpatrick D.A."/>
            <person name="Frisvad J.C."/>
            <person name="Nielsen K.L."/>
        </authorList>
    </citation>
    <scope>NUCLEOTIDE SEQUENCE</scope>
    <source>
        <strain evidence="17">IBT 17660</strain>
    </source>
</reference>
<comment type="caution">
    <text evidence="17">The sequence shown here is derived from an EMBL/GenBank/DDBJ whole genome shotgun (WGS) entry which is preliminary data.</text>
</comment>
<evidence type="ECO:0000256" key="13">
    <source>
        <dbReference type="RuleBase" id="RU361277"/>
    </source>
</evidence>
<dbReference type="Gene3D" id="3.90.180.10">
    <property type="entry name" value="Medium-chain alcohol dehydrogenases, catalytic domain"/>
    <property type="match status" value="1"/>
</dbReference>
<dbReference type="GO" id="GO:0006066">
    <property type="term" value="P:alcohol metabolic process"/>
    <property type="evidence" value="ECO:0007669"/>
    <property type="project" value="UniProtKB-ARBA"/>
</dbReference>
<evidence type="ECO:0000256" key="10">
    <source>
        <dbReference type="ARBA" id="ARBA00023054"/>
    </source>
</evidence>
<dbReference type="Pfam" id="PF00107">
    <property type="entry name" value="ADH_zinc_N"/>
    <property type="match status" value="1"/>
</dbReference>
<gene>
    <name evidence="17" type="ORF">N7530_012482</name>
</gene>
<protein>
    <recommendedName>
        <fullName evidence="11">alcohol dehydrogenase (NADP(+))</fullName>
        <ecNumber evidence="11">1.1.1.2</ecNumber>
    </recommendedName>
</protein>
<dbReference type="EC" id="1.1.1.2" evidence="11"/>
<dbReference type="SUPFAM" id="SSF51735">
    <property type="entry name" value="NAD(P)-binding Rossmann-fold domains"/>
    <property type="match status" value="1"/>
</dbReference>
<keyword evidence="18" id="KW-1185">Reference proteome</keyword>
<dbReference type="InterPro" id="IPR020843">
    <property type="entry name" value="ER"/>
</dbReference>
<dbReference type="InterPro" id="IPR047109">
    <property type="entry name" value="CAD-like"/>
</dbReference>
<dbReference type="SMART" id="SM00829">
    <property type="entry name" value="PKS_ER"/>
    <property type="match status" value="1"/>
</dbReference>
<evidence type="ECO:0000259" key="16">
    <source>
        <dbReference type="SMART" id="SM00829"/>
    </source>
</evidence>
<dbReference type="OrthoDB" id="312015at2759"/>
<evidence type="ECO:0000256" key="8">
    <source>
        <dbReference type="ARBA" id="ARBA00022857"/>
    </source>
</evidence>
<dbReference type="InterPro" id="IPR036291">
    <property type="entry name" value="NAD(P)-bd_dom_sf"/>
</dbReference>
<evidence type="ECO:0000256" key="3">
    <source>
        <dbReference type="ARBA" id="ARBA00009291"/>
    </source>
</evidence>
<feature type="compositionally biased region" description="Basic and acidic residues" evidence="15">
    <location>
        <begin position="506"/>
        <end position="530"/>
    </location>
</feature>
<keyword evidence="8" id="KW-0521">NADP</keyword>
<evidence type="ECO:0000313" key="18">
    <source>
        <dbReference type="Proteomes" id="UP001147760"/>
    </source>
</evidence>
<evidence type="ECO:0000256" key="15">
    <source>
        <dbReference type="SAM" id="MobiDB-lite"/>
    </source>
</evidence>
<evidence type="ECO:0000256" key="9">
    <source>
        <dbReference type="ARBA" id="ARBA00023002"/>
    </source>
</evidence>
<feature type="compositionally biased region" description="Basic and acidic residues" evidence="15">
    <location>
        <begin position="418"/>
        <end position="432"/>
    </location>
</feature>
<dbReference type="Gene3D" id="3.40.50.720">
    <property type="entry name" value="NAD(P)-binding Rossmann-like Domain"/>
    <property type="match status" value="1"/>
</dbReference>
<dbReference type="InterPro" id="IPR002328">
    <property type="entry name" value="ADH_Zn_CS"/>
</dbReference>
<dbReference type="Pfam" id="PF11559">
    <property type="entry name" value="ADIP"/>
    <property type="match status" value="1"/>
</dbReference>
<reference evidence="17" key="1">
    <citation type="submission" date="2022-12" db="EMBL/GenBank/DDBJ databases">
        <authorList>
            <person name="Petersen C."/>
        </authorList>
    </citation>
    <scope>NUCLEOTIDE SEQUENCE</scope>
    <source>
        <strain evidence="17">IBT 17660</strain>
    </source>
</reference>
<feature type="region of interest" description="Disordered" evidence="15">
    <location>
        <begin position="364"/>
        <end position="548"/>
    </location>
</feature>
<keyword evidence="5" id="KW-0597">Phosphoprotein</keyword>
<evidence type="ECO:0000313" key="17">
    <source>
        <dbReference type="EMBL" id="KAJ5457208.1"/>
    </source>
</evidence>
<evidence type="ECO:0000256" key="5">
    <source>
        <dbReference type="ARBA" id="ARBA00022553"/>
    </source>
</evidence>
<dbReference type="InterPro" id="IPR011032">
    <property type="entry name" value="GroES-like_sf"/>
</dbReference>
<comment type="similarity">
    <text evidence="2 13">Belongs to the zinc-containing alcohol dehydrogenase family.</text>
</comment>
<keyword evidence="7 13" id="KW-0862">Zinc</keyword>
<dbReference type="FunFam" id="3.40.50.720:FF:000158">
    <property type="entry name" value="Zinc-binding alcohol dehydrogenase"/>
    <property type="match status" value="1"/>
</dbReference>
<comment type="subunit">
    <text evidence="4">Homodimer.</text>
</comment>
<dbReference type="PANTHER" id="PTHR42683">
    <property type="entry name" value="ALDEHYDE REDUCTASE"/>
    <property type="match status" value="1"/>
</dbReference>
<feature type="region of interest" description="Disordered" evidence="15">
    <location>
        <begin position="586"/>
        <end position="606"/>
    </location>
</feature>
<evidence type="ECO:0000256" key="2">
    <source>
        <dbReference type="ARBA" id="ARBA00008072"/>
    </source>
</evidence>
<proteinExistence type="inferred from homology"/>
<evidence type="ECO:0000256" key="14">
    <source>
        <dbReference type="SAM" id="Coils"/>
    </source>
</evidence>
<dbReference type="Proteomes" id="UP001147760">
    <property type="component" value="Unassembled WGS sequence"/>
</dbReference>
<dbReference type="GO" id="GO:0008270">
    <property type="term" value="F:zinc ion binding"/>
    <property type="evidence" value="ECO:0007669"/>
    <property type="project" value="InterPro"/>
</dbReference>
<evidence type="ECO:0000256" key="1">
    <source>
        <dbReference type="ARBA" id="ARBA00001947"/>
    </source>
</evidence>
<feature type="domain" description="Enoyl reductase (ER)" evidence="16">
    <location>
        <begin position="603"/>
        <end position="943"/>
    </location>
</feature>
<organism evidence="17 18">
    <name type="scientific">Penicillium desertorum</name>
    <dbReference type="NCBI Taxonomy" id="1303715"/>
    <lineage>
        <taxon>Eukaryota</taxon>
        <taxon>Fungi</taxon>
        <taxon>Dikarya</taxon>
        <taxon>Ascomycota</taxon>
        <taxon>Pezizomycotina</taxon>
        <taxon>Eurotiomycetes</taxon>
        <taxon>Eurotiomycetidae</taxon>
        <taxon>Eurotiales</taxon>
        <taxon>Aspergillaceae</taxon>
        <taxon>Penicillium</taxon>
    </lineage>
</organism>
<dbReference type="PROSITE" id="PS00059">
    <property type="entry name" value="ADH_ZINC"/>
    <property type="match status" value="1"/>
</dbReference>
<keyword evidence="10 14" id="KW-0175">Coiled coil</keyword>
<feature type="compositionally biased region" description="Acidic residues" evidence="15">
    <location>
        <begin position="386"/>
        <end position="396"/>
    </location>
</feature>